<evidence type="ECO:0000313" key="3">
    <source>
        <dbReference type="EMBL" id="RVV96857.1"/>
    </source>
</evidence>
<proteinExistence type="predicted"/>
<feature type="compositionally biased region" description="Low complexity" evidence="1">
    <location>
        <begin position="78"/>
        <end position="97"/>
    </location>
</feature>
<keyword evidence="4" id="KW-1185">Reference proteome</keyword>
<comment type="caution">
    <text evidence="3">The sequence shown here is derived from an EMBL/GenBank/DDBJ whole genome shotgun (WGS) entry which is preliminary data.</text>
</comment>
<dbReference type="EMBL" id="RQXX01000007">
    <property type="protein sequence ID" value="RVV96857.1"/>
    <property type="molecule type" value="Genomic_DNA"/>
</dbReference>
<evidence type="ECO:0000313" key="4">
    <source>
        <dbReference type="Proteomes" id="UP000285908"/>
    </source>
</evidence>
<gene>
    <name evidence="3" type="ORF">EKE94_16050</name>
</gene>
<sequence length="248" mass="25391">MKKILIAALALPATCFAAGYGAGHVLGPEAGTASHAEPAGDSSVDSSEASPDAAPQTAPHEGQQAAGAPPFPEPAVSGPADAAMHAQPAPQHPAAHGDAGHDTTHAETAELHARGPAPHGTAPDPGSHTAKVTGMNPATQVPAEVVKLGRMTVPVYKSATVTYVVADFGIAFETADRAAEYRVVENATRLRDAILRSMHDAAALPVMQGASIDSEVLSSSIRTDLGRDFAGLDDVLFLSLYKMDVPRS</sequence>
<dbReference type="Proteomes" id="UP000285908">
    <property type="component" value="Unassembled WGS sequence"/>
</dbReference>
<protein>
    <recommendedName>
        <fullName evidence="5">Flagellar protein FliL</fullName>
    </recommendedName>
</protein>
<dbReference type="AlphaFoldDB" id="A0A438ADW2"/>
<dbReference type="OrthoDB" id="7866462at2"/>
<feature type="signal peptide" evidence="2">
    <location>
        <begin position="1"/>
        <end position="17"/>
    </location>
</feature>
<accession>A0A438ADW2</accession>
<keyword evidence="2" id="KW-0732">Signal</keyword>
<evidence type="ECO:0000256" key="2">
    <source>
        <dbReference type="SAM" id="SignalP"/>
    </source>
</evidence>
<feature type="chain" id="PRO_5019402051" description="Flagellar protein FliL" evidence="2">
    <location>
        <begin position="18"/>
        <end position="248"/>
    </location>
</feature>
<feature type="compositionally biased region" description="Basic and acidic residues" evidence="1">
    <location>
        <begin position="98"/>
        <end position="113"/>
    </location>
</feature>
<reference evidence="3 4" key="1">
    <citation type="submission" date="2018-11" db="EMBL/GenBank/DDBJ databases">
        <title>Mesobaculum littorinae gen. nov., sp. nov., isolated from Littorina scabra that represents a novel genus of the order Rhodobacteraceae.</title>
        <authorList>
            <person name="Li F."/>
        </authorList>
    </citation>
    <scope>NUCLEOTIDE SEQUENCE [LARGE SCALE GENOMIC DNA]</scope>
    <source>
        <strain evidence="3 4">M0103</strain>
    </source>
</reference>
<evidence type="ECO:0008006" key="5">
    <source>
        <dbReference type="Google" id="ProtNLM"/>
    </source>
</evidence>
<evidence type="ECO:0000256" key="1">
    <source>
        <dbReference type="SAM" id="MobiDB-lite"/>
    </source>
</evidence>
<organism evidence="3 4">
    <name type="scientific">Mesobaculum littorinae</name>
    <dbReference type="NCBI Taxonomy" id="2486419"/>
    <lineage>
        <taxon>Bacteria</taxon>
        <taxon>Pseudomonadati</taxon>
        <taxon>Pseudomonadota</taxon>
        <taxon>Alphaproteobacteria</taxon>
        <taxon>Rhodobacterales</taxon>
        <taxon>Roseobacteraceae</taxon>
        <taxon>Mesobaculum</taxon>
    </lineage>
</organism>
<name>A0A438ADW2_9RHOB</name>
<feature type="region of interest" description="Disordered" evidence="1">
    <location>
        <begin position="31"/>
        <end position="136"/>
    </location>
</feature>
<dbReference type="RefSeq" id="WP_127907651.1">
    <property type="nucleotide sequence ID" value="NZ_RQXX01000007.1"/>
</dbReference>